<evidence type="ECO:0000256" key="1">
    <source>
        <dbReference type="ARBA" id="ARBA00004651"/>
    </source>
</evidence>
<evidence type="ECO:0000313" key="15">
    <source>
        <dbReference type="Proteomes" id="UP000318571"/>
    </source>
</evidence>
<keyword evidence="4" id="KW-1003">Cell membrane</keyword>
<dbReference type="GO" id="GO:0006814">
    <property type="term" value="P:sodium ion transport"/>
    <property type="evidence" value="ECO:0007669"/>
    <property type="project" value="UniProtKB-KW"/>
</dbReference>
<feature type="transmembrane region" description="Helical" evidence="12">
    <location>
        <begin position="31"/>
        <end position="51"/>
    </location>
</feature>
<dbReference type="InterPro" id="IPR038377">
    <property type="entry name" value="Na/Glc_symporter_sf"/>
</dbReference>
<feature type="transmembrane region" description="Helical" evidence="12">
    <location>
        <begin position="221"/>
        <end position="243"/>
    </location>
</feature>
<dbReference type="Pfam" id="PF00474">
    <property type="entry name" value="SSF"/>
    <property type="match status" value="1"/>
</dbReference>
<dbReference type="InterPro" id="IPR051163">
    <property type="entry name" value="Sodium:Solute_Symporter_SSF"/>
</dbReference>
<gene>
    <name evidence="14" type="ORF">TCAL_09628</name>
</gene>
<dbReference type="NCBIfam" id="TIGR00813">
    <property type="entry name" value="sss"/>
    <property type="match status" value="1"/>
</dbReference>
<keyword evidence="9 12" id="KW-0472">Membrane</keyword>
<keyword evidence="5 12" id="KW-0812">Transmembrane</keyword>
<evidence type="ECO:0000256" key="4">
    <source>
        <dbReference type="ARBA" id="ARBA00022475"/>
    </source>
</evidence>
<protein>
    <recommendedName>
        <fullName evidence="16">Sodium-coupled monocarboxylate transporter 1</fullName>
    </recommendedName>
</protein>
<evidence type="ECO:0008006" key="16">
    <source>
        <dbReference type="Google" id="ProtNLM"/>
    </source>
</evidence>
<dbReference type="InterPro" id="IPR001734">
    <property type="entry name" value="Na/solute_symporter"/>
</dbReference>
<feature type="transmembrane region" description="Helical" evidence="12">
    <location>
        <begin position="170"/>
        <end position="188"/>
    </location>
</feature>
<dbReference type="STRING" id="6832.A0A553NTR6"/>
<name>A0A553NTR6_TIGCA</name>
<dbReference type="Gene3D" id="1.20.1730.10">
    <property type="entry name" value="Sodium/glucose cotransporter"/>
    <property type="match status" value="1"/>
</dbReference>
<dbReference type="PANTHER" id="PTHR42985:SF40">
    <property type="entry name" value="LD47995P-RELATED"/>
    <property type="match status" value="1"/>
</dbReference>
<keyword evidence="6 12" id="KW-1133">Transmembrane helix</keyword>
<feature type="transmembrane region" description="Helical" evidence="12">
    <location>
        <begin position="139"/>
        <end position="158"/>
    </location>
</feature>
<evidence type="ECO:0000256" key="7">
    <source>
        <dbReference type="ARBA" id="ARBA00023053"/>
    </source>
</evidence>
<evidence type="ECO:0000256" key="13">
    <source>
        <dbReference type="SAM" id="SignalP"/>
    </source>
</evidence>
<feature type="transmembrane region" description="Helical" evidence="12">
    <location>
        <begin position="108"/>
        <end position="127"/>
    </location>
</feature>
<feature type="transmembrane region" description="Helical" evidence="12">
    <location>
        <begin position="63"/>
        <end position="88"/>
    </location>
</feature>
<comment type="subcellular location">
    <subcellularLocation>
        <location evidence="1">Cell membrane</location>
        <topology evidence="1">Multi-pass membrane protein</topology>
    </subcellularLocation>
</comment>
<evidence type="ECO:0000313" key="14">
    <source>
        <dbReference type="EMBL" id="TRY68816.1"/>
    </source>
</evidence>
<evidence type="ECO:0000256" key="6">
    <source>
        <dbReference type="ARBA" id="ARBA00022989"/>
    </source>
</evidence>
<feature type="transmembrane region" description="Helical" evidence="12">
    <location>
        <begin position="424"/>
        <end position="443"/>
    </location>
</feature>
<evidence type="ECO:0000256" key="10">
    <source>
        <dbReference type="ARBA" id="ARBA00023201"/>
    </source>
</evidence>
<evidence type="ECO:0000256" key="3">
    <source>
        <dbReference type="ARBA" id="ARBA00022448"/>
    </source>
</evidence>
<dbReference type="Proteomes" id="UP000318571">
    <property type="component" value="Chromosome 1"/>
</dbReference>
<feature type="transmembrane region" description="Helical" evidence="12">
    <location>
        <begin position="263"/>
        <end position="284"/>
    </location>
</feature>
<feature type="chain" id="PRO_5022032580" description="Sodium-coupled monocarboxylate transporter 1" evidence="13">
    <location>
        <begin position="18"/>
        <end position="574"/>
    </location>
</feature>
<evidence type="ECO:0000256" key="8">
    <source>
        <dbReference type="ARBA" id="ARBA00023065"/>
    </source>
</evidence>
<feature type="transmembrane region" description="Helical" evidence="12">
    <location>
        <begin position="396"/>
        <end position="417"/>
    </location>
</feature>
<keyword evidence="8" id="KW-0406">Ion transport</keyword>
<reference evidence="14 15" key="1">
    <citation type="journal article" date="2018" name="Nat. Ecol. Evol.">
        <title>Genomic signatures of mitonuclear coevolution across populations of Tigriopus californicus.</title>
        <authorList>
            <person name="Barreto F.S."/>
            <person name="Watson E.T."/>
            <person name="Lima T.G."/>
            <person name="Willett C.S."/>
            <person name="Edmands S."/>
            <person name="Li W."/>
            <person name="Burton R.S."/>
        </authorList>
    </citation>
    <scope>NUCLEOTIDE SEQUENCE [LARGE SCALE GENOMIC DNA]</scope>
    <source>
        <strain evidence="14 15">San Diego</strain>
    </source>
</reference>
<dbReference type="EMBL" id="VCGU01000010">
    <property type="protein sequence ID" value="TRY68816.1"/>
    <property type="molecule type" value="Genomic_DNA"/>
</dbReference>
<dbReference type="GO" id="GO:0015293">
    <property type="term" value="F:symporter activity"/>
    <property type="evidence" value="ECO:0007669"/>
    <property type="project" value="TreeGrafter"/>
</dbReference>
<proteinExistence type="inferred from homology"/>
<evidence type="ECO:0000256" key="12">
    <source>
        <dbReference type="SAM" id="Phobius"/>
    </source>
</evidence>
<keyword evidence="15" id="KW-1185">Reference proteome</keyword>
<comment type="similarity">
    <text evidence="2 11">Belongs to the sodium:solute symporter (SSF) (TC 2.A.21) family.</text>
</comment>
<dbReference type="OMA" id="CIATFPW"/>
<evidence type="ECO:0000256" key="2">
    <source>
        <dbReference type="ARBA" id="ARBA00006434"/>
    </source>
</evidence>
<evidence type="ECO:0000256" key="9">
    <source>
        <dbReference type="ARBA" id="ARBA00023136"/>
    </source>
</evidence>
<keyword evidence="3" id="KW-0813">Transport</keyword>
<dbReference type="AlphaFoldDB" id="A0A553NTR6"/>
<feature type="transmembrane region" description="Helical" evidence="12">
    <location>
        <begin position="368"/>
        <end position="390"/>
    </location>
</feature>
<feature type="signal peptide" evidence="13">
    <location>
        <begin position="1"/>
        <end position="17"/>
    </location>
</feature>
<feature type="transmembrane region" description="Helical" evidence="12">
    <location>
        <begin position="499"/>
        <end position="521"/>
    </location>
</feature>
<keyword evidence="10" id="KW-0739">Sodium transport</keyword>
<comment type="caution">
    <text evidence="14">The sequence shown here is derived from an EMBL/GenBank/DDBJ whole genome shotgun (WGS) entry which is preliminary data.</text>
</comment>
<dbReference type="PANTHER" id="PTHR42985">
    <property type="entry name" value="SODIUM-COUPLED MONOCARBOXYLATE TRANSPORTER"/>
    <property type="match status" value="1"/>
</dbReference>
<keyword evidence="13" id="KW-0732">Signal</keyword>
<evidence type="ECO:0000256" key="5">
    <source>
        <dbReference type="ARBA" id="ARBA00022692"/>
    </source>
</evidence>
<keyword evidence="7" id="KW-0915">Sodium</keyword>
<dbReference type="OrthoDB" id="6357185at2759"/>
<sequence length="574" mass="63084">MLFISFLIGIYQACTSSQNNDDYLLAGKSIGVIPMAISLCASFNSAYMILGIPAEIYTYGSQFYVMILGTGIGVFIAGEVWIPVLYRLNLVSMYEYFELRYRSKFPRLVMTLIFILKSSIYIGIVLYAPTMALASVTQFSWQLCILVLGISSTIYTAIGGMKAVVWTDVFQIFIVFAGIVAIIVEGLIKTGGWEKMWETNVAGDRIELFNLSVNPYERHTFLNVLFGTLIMWGSPYTCSQYLVQRCLCLPTLTKGKIALYTNFIGQFVMTTMVALIGLIMYAYYATCDPVKAGVVAKNDAIIPLFVLQEFAEYPGVAGLFISCLFSGALSTLDSTLNSLAAVTWEEIKACACFKSINKKHENMITKSISVAYGVVAIGLAFVCHNLGSLINVGSRLFGACMGPMFGLCLVSVLCPMVNLKGASAGIVIGQILNIWLSFGAMMYSSAPPTLSLNVTDCSVFNITLAADEMSSTQNTNITQESLGHSDESVSSIYLLSYNIYPIIGTLTTVLVSLFVSLCTGFNQDLCEEDAKYFYPYSWKLYKYCHLKFLSSTGNCPVPTINDRKGCSQNELQKL</sequence>
<organism evidence="14 15">
    <name type="scientific">Tigriopus californicus</name>
    <name type="common">Marine copepod</name>
    <dbReference type="NCBI Taxonomy" id="6832"/>
    <lineage>
        <taxon>Eukaryota</taxon>
        <taxon>Metazoa</taxon>
        <taxon>Ecdysozoa</taxon>
        <taxon>Arthropoda</taxon>
        <taxon>Crustacea</taxon>
        <taxon>Multicrustacea</taxon>
        <taxon>Hexanauplia</taxon>
        <taxon>Copepoda</taxon>
        <taxon>Harpacticoida</taxon>
        <taxon>Harpacticidae</taxon>
        <taxon>Tigriopus</taxon>
    </lineage>
</organism>
<dbReference type="PROSITE" id="PS50283">
    <property type="entry name" value="NA_SOLUT_SYMP_3"/>
    <property type="match status" value="1"/>
</dbReference>
<evidence type="ECO:0000256" key="11">
    <source>
        <dbReference type="RuleBase" id="RU362091"/>
    </source>
</evidence>
<dbReference type="GO" id="GO:0005886">
    <property type="term" value="C:plasma membrane"/>
    <property type="evidence" value="ECO:0007669"/>
    <property type="project" value="UniProtKB-SubCell"/>
</dbReference>
<accession>A0A553NTR6</accession>